<dbReference type="Gene3D" id="2.60.40.2230">
    <property type="entry name" value="Uncharacterised protein YcnI-like PF07987, DUF1775"/>
    <property type="match status" value="1"/>
</dbReference>
<dbReference type="STRING" id="1123029.SAMN02745172_01532"/>
<dbReference type="CDD" id="cd08545">
    <property type="entry name" value="YcnI_like"/>
    <property type="match status" value="1"/>
</dbReference>
<evidence type="ECO:0000313" key="4">
    <source>
        <dbReference type="EMBL" id="SHO63669.1"/>
    </source>
</evidence>
<gene>
    <name evidence="4" type="ORF">SAMN02745172_01532</name>
</gene>
<dbReference type="AlphaFoldDB" id="A0A1M7ZFS6"/>
<evidence type="ECO:0000259" key="3">
    <source>
        <dbReference type="Pfam" id="PF07987"/>
    </source>
</evidence>
<keyword evidence="5" id="KW-1185">Reference proteome</keyword>
<dbReference type="InterPro" id="IPR012533">
    <property type="entry name" value="YcnI-copper_dom"/>
</dbReference>
<feature type="domain" description="YncI copper-binding" evidence="3">
    <location>
        <begin position="22"/>
        <end position="168"/>
    </location>
</feature>
<dbReference type="Pfam" id="PF07987">
    <property type="entry name" value="DUF1775"/>
    <property type="match status" value="1"/>
</dbReference>
<dbReference type="OrthoDB" id="9796962at2"/>
<reference evidence="4 5" key="1">
    <citation type="submission" date="2016-12" db="EMBL/GenBank/DDBJ databases">
        <authorList>
            <person name="Song W.-J."/>
            <person name="Kurnit D.M."/>
        </authorList>
    </citation>
    <scope>NUCLEOTIDE SEQUENCE [LARGE SCALE GENOMIC DNA]</scope>
    <source>
        <strain evidence="4 5">DSM 19599</strain>
    </source>
</reference>
<dbReference type="Proteomes" id="UP000186406">
    <property type="component" value="Unassembled WGS sequence"/>
</dbReference>
<dbReference type="InterPro" id="IPR038507">
    <property type="entry name" value="YcnI-like_sf"/>
</dbReference>
<evidence type="ECO:0000313" key="5">
    <source>
        <dbReference type="Proteomes" id="UP000186406"/>
    </source>
</evidence>
<protein>
    <submittedName>
        <fullName evidence="4">Uncharacterized protein YcnI</fullName>
    </submittedName>
</protein>
<organism evidence="4 5">
    <name type="scientific">Pseudoxanthobacter soli DSM 19599</name>
    <dbReference type="NCBI Taxonomy" id="1123029"/>
    <lineage>
        <taxon>Bacteria</taxon>
        <taxon>Pseudomonadati</taxon>
        <taxon>Pseudomonadota</taxon>
        <taxon>Alphaproteobacteria</taxon>
        <taxon>Hyphomicrobiales</taxon>
        <taxon>Segnochrobactraceae</taxon>
        <taxon>Pseudoxanthobacter</taxon>
    </lineage>
</organism>
<evidence type="ECO:0000256" key="1">
    <source>
        <dbReference type="SAM" id="MobiDB-lite"/>
    </source>
</evidence>
<proteinExistence type="predicted"/>
<dbReference type="EMBL" id="FRXO01000002">
    <property type="protein sequence ID" value="SHO63669.1"/>
    <property type="molecule type" value="Genomic_DNA"/>
</dbReference>
<dbReference type="RefSeq" id="WP_073627061.1">
    <property type="nucleotide sequence ID" value="NZ_FRXO01000002.1"/>
</dbReference>
<keyword evidence="2" id="KW-0732">Signal</keyword>
<feature type="region of interest" description="Disordered" evidence="1">
    <location>
        <begin position="153"/>
        <end position="172"/>
    </location>
</feature>
<feature type="chain" id="PRO_5012794280" evidence="2">
    <location>
        <begin position="22"/>
        <end position="172"/>
    </location>
</feature>
<sequence length="172" mass="18453">MLKSFTLACGLLAMGTVAASAHITLEVGEASVPGAYKAVFRVGHGCAGSPTTKVRVQIPDGVIAVKPMPHAGWTIETVKGPYGKAYDYYGEKVDSGVKEVVWQGGNLPDSYYDEFVLRAYLTSDLKPGTTLYFPVIQECEQGSERWIEIPAAGKDADDYETPAPGLKLVPKP</sequence>
<name>A0A1M7ZFS6_9HYPH</name>
<accession>A0A1M7ZFS6</accession>
<feature type="signal peptide" evidence="2">
    <location>
        <begin position="1"/>
        <end position="21"/>
    </location>
</feature>
<evidence type="ECO:0000256" key="2">
    <source>
        <dbReference type="SAM" id="SignalP"/>
    </source>
</evidence>